<keyword evidence="1" id="KW-0732">Signal</keyword>
<accession>A0ABU1VVR2</accession>
<sequence length="284" mass="32449">MYKIVIIAALFCCQSHGAAQITWLKTDWPPHQITTGVYQDQGTFDVLHKLLVTELPHLTHQTKVVNLPRLEQAFLQNNYSVCTFGSIFTEKRAKTRWYSQPVTVLPGLAVHFRTSAVMQQHVAMQDDGSIDMRQLAQDKVLLGAYQPNRFYPASVMDATQYANFIPHEFTSEVNAAALLLSKRVDYVVEYPERMAFYLKDYPQKVQVQSRAVEDASPFVVSHIICNKSPQGQKLIAEINKALSGLWQKPEYKTAMFSWVDEGNITRREKIYQDFQQESAAKTKP</sequence>
<evidence type="ECO:0000313" key="3">
    <source>
        <dbReference type="Proteomes" id="UP001257909"/>
    </source>
</evidence>
<dbReference type="Gene3D" id="3.40.190.10">
    <property type="entry name" value="Periplasmic binding protein-like II"/>
    <property type="match status" value="2"/>
</dbReference>
<dbReference type="SUPFAM" id="SSF53850">
    <property type="entry name" value="Periplasmic binding protein-like II"/>
    <property type="match status" value="1"/>
</dbReference>
<protein>
    <submittedName>
        <fullName evidence="2">Uncharacterized protein (TIGR02285 family)</fullName>
    </submittedName>
</protein>
<comment type="caution">
    <text evidence="2">The sequence shown here is derived from an EMBL/GenBank/DDBJ whole genome shotgun (WGS) entry which is preliminary data.</text>
</comment>
<dbReference type="RefSeq" id="WP_310274118.1">
    <property type="nucleotide sequence ID" value="NZ_JAVDWR010000001.1"/>
</dbReference>
<dbReference type="EMBL" id="JAVDWR010000001">
    <property type="protein sequence ID" value="MDR7119523.1"/>
    <property type="molecule type" value="Genomic_DNA"/>
</dbReference>
<reference evidence="2 3" key="1">
    <citation type="submission" date="2023-07" db="EMBL/GenBank/DDBJ databases">
        <title>Sorghum-associated microbial communities from plants grown in Nebraska, USA.</title>
        <authorList>
            <person name="Schachtman D."/>
        </authorList>
    </citation>
    <scope>NUCLEOTIDE SEQUENCE [LARGE SCALE GENOMIC DNA]</scope>
    <source>
        <strain evidence="2 3">4138</strain>
    </source>
</reference>
<dbReference type="Proteomes" id="UP001257909">
    <property type="component" value="Unassembled WGS sequence"/>
</dbReference>
<keyword evidence="3" id="KW-1185">Reference proteome</keyword>
<proteinExistence type="predicted"/>
<organism evidence="2 3">
    <name type="scientific">Rheinheimera soli</name>
    <dbReference type="NCBI Taxonomy" id="443616"/>
    <lineage>
        <taxon>Bacteria</taxon>
        <taxon>Pseudomonadati</taxon>
        <taxon>Pseudomonadota</taxon>
        <taxon>Gammaproteobacteria</taxon>
        <taxon>Chromatiales</taxon>
        <taxon>Chromatiaceae</taxon>
        <taxon>Rheinheimera</taxon>
    </lineage>
</organism>
<evidence type="ECO:0000313" key="2">
    <source>
        <dbReference type="EMBL" id="MDR7119523.1"/>
    </source>
</evidence>
<feature type="signal peptide" evidence="1">
    <location>
        <begin position="1"/>
        <end position="18"/>
    </location>
</feature>
<name>A0ABU1VVR2_9GAMM</name>
<gene>
    <name evidence="2" type="ORF">J2W69_000438</name>
</gene>
<evidence type="ECO:0000256" key="1">
    <source>
        <dbReference type="SAM" id="SignalP"/>
    </source>
</evidence>
<feature type="chain" id="PRO_5045646113" evidence="1">
    <location>
        <begin position="19"/>
        <end position="284"/>
    </location>
</feature>